<feature type="region of interest" description="Disordered" evidence="1">
    <location>
        <begin position="17"/>
        <end position="78"/>
    </location>
</feature>
<name>A0A9E7FQB0_9LILI</name>
<dbReference type="Proteomes" id="UP001055439">
    <property type="component" value="Chromosome 5"/>
</dbReference>
<dbReference type="AlphaFoldDB" id="A0A9E7FQB0"/>
<accession>A0A9E7FQB0</accession>
<dbReference type="EMBL" id="CP097507">
    <property type="protein sequence ID" value="URE00146.1"/>
    <property type="molecule type" value="Genomic_DNA"/>
</dbReference>
<feature type="compositionally biased region" description="Basic and acidic residues" evidence="1">
    <location>
        <begin position="18"/>
        <end position="47"/>
    </location>
</feature>
<gene>
    <name evidence="2" type="ORF">MUK42_21352</name>
</gene>
<evidence type="ECO:0000313" key="2">
    <source>
        <dbReference type="EMBL" id="URE00146.1"/>
    </source>
</evidence>
<protein>
    <submittedName>
        <fullName evidence="2">Uncharacterized protein</fullName>
    </submittedName>
</protein>
<evidence type="ECO:0000256" key="1">
    <source>
        <dbReference type="SAM" id="MobiDB-lite"/>
    </source>
</evidence>
<keyword evidence="3" id="KW-1185">Reference proteome</keyword>
<proteinExistence type="predicted"/>
<sequence>MTAHLVRPNKTHLLQFYHTKEQREQAGRDIKKDSPFFRSRQLAEDPLTKSSDAYPSAEAPPPPGSGPSAGDAPPLDPARRERFPMLALFRMDPSVSRTPKSFTPRLGHVRELCPSWLQWKHRRVISPPPPTTPPAPPDLDHQIANTRGFEAKEEEQLRIGRSRRAEGDGRGGAGTIKVRKWDKGHNCFGTLSPIYQLGYLRFGRATVGSAGRTRTGPEVCPKEIEENALSTQMSGICHDGRSESATSRIVHAPVEAQQQGKPSVSDFQVPADGCELPLCAKMCKASHNSSTLSVTSFVLKKLQLQLSEEVRRLRCNVDTGTGHLGHPPHPHFCAMQATRSSGCRASTCWRVHDAPAIGVAGHLESHGEAQLGGLDNLGLQLSRTESLIPVR</sequence>
<reference evidence="2" key="1">
    <citation type="submission" date="2022-05" db="EMBL/GenBank/DDBJ databases">
        <title>The Musa troglodytarum L. genome provides insights into the mechanism of non-climacteric behaviour and enrichment of carotenoids.</title>
        <authorList>
            <person name="Wang J."/>
        </authorList>
    </citation>
    <scope>NUCLEOTIDE SEQUENCE</scope>
    <source>
        <tissue evidence="2">Leaf</tissue>
    </source>
</reference>
<organism evidence="2 3">
    <name type="scientific">Musa troglodytarum</name>
    <name type="common">fe'i banana</name>
    <dbReference type="NCBI Taxonomy" id="320322"/>
    <lineage>
        <taxon>Eukaryota</taxon>
        <taxon>Viridiplantae</taxon>
        <taxon>Streptophyta</taxon>
        <taxon>Embryophyta</taxon>
        <taxon>Tracheophyta</taxon>
        <taxon>Spermatophyta</taxon>
        <taxon>Magnoliopsida</taxon>
        <taxon>Liliopsida</taxon>
        <taxon>Zingiberales</taxon>
        <taxon>Musaceae</taxon>
        <taxon>Musa</taxon>
    </lineage>
</organism>
<evidence type="ECO:0000313" key="3">
    <source>
        <dbReference type="Proteomes" id="UP001055439"/>
    </source>
</evidence>